<dbReference type="EMBL" id="CRVC01000027">
    <property type="protein sequence ID" value="COR85267.1"/>
    <property type="molecule type" value="Genomic_DNA"/>
</dbReference>
<protein>
    <submittedName>
        <fullName evidence="1">N-ethylammeline chlorohydrolase</fullName>
    </submittedName>
</protein>
<dbReference type="GO" id="GO:0016787">
    <property type="term" value="F:hydrolase activity"/>
    <property type="evidence" value="ECO:0007669"/>
    <property type="project" value="UniProtKB-KW"/>
</dbReference>
<evidence type="ECO:0000313" key="2">
    <source>
        <dbReference type="Proteomes" id="UP000046095"/>
    </source>
</evidence>
<reference evidence="1 2" key="1">
    <citation type="submission" date="2015-03" db="EMBL/GenBank/DDBJ databases">
        <authorList>
            <person name="Murphy D."/>
        </authorList>
    </citation>
    <scope>NUCLEOTIDE SEQUENCE [LARGE SCALE GENOMIC DNA]</scope>
    <source>
        <strain evidence="1 2">SMRU1708</strain>
    </source>
</reference>
<keyword evidence="1" id="KW-0378">Hydrolase</keyword>
<proteinExistence type="predicted"/>
<dbReference type="RefSeq" id="WP_016397500.1">
    <property type="nucleotide sequence ID" value="NZ_CKMJ01000003.1"/>
</dbReference>
<accession>A0A0U0LQL8</accession>
<dbReference type="AlphaFoldDB" id="A0A0U0LQL8"/>
<dbReference type="Proteomes" id="UP000046095">
    <property type="component" value="Unassembled WGS sequence"/>
</dbReference>
<sequence length="76" mass="9085">MKALLEHLYSMKINEQTRKLDAGCSKHSLEVVDKTDEISSKHGFEVVDKEKPMWFEEIFEEYKKYWSIKVKSLDLF</sequence>
<gene>
    <name evidence="1" type="ORF">ERS021218_01826</name>
</gene>
<organism evidence="1 2">
    <name type="scientific">Streptococcus pneumoniae</name>
    <dbReference type="NCBI Taxonomy" id="1313"/>
    <lineage>
        <taxon>Bacteria</taxon>
        <taxon>Bacillati</taxon>
        <taxon>Bacillota</taxon>
        <taxon>Bacilli</taxon>
        <taxon>Lactobacillales</taxon>
        <taxon>Streptococcaceae</taxon>
        <taxon>Streptococcus</taxon>
    </lineage>
</organism>
<evidence type="ECO:0000313" key="1">
    <source>
        <dbReference type="EMBL" id="COR85267.1"/>
    </source>
</evidence>
<name>A0A0U0LQL8_STREE</name>